<protein>
    <submittedName>
        <fullName evidence="2">Uncharacterized protein</fullName>
    </submittedName>
</protein>
<dbReference type="PANTHER" id="PTHR33237:SF21">
    <property type="entry name" value="TRANSMEMBRANE PROTEIN"/>
    <property type="match status" value="1"/>
</dbReference>
<evidence type="ECO:0000313" key="3">
    <source>
        <dbReference type="Proteomes" id="UP000030645"/>
    </source>
</evidence>
<dbReference type="AlphaFoldDB" id="W9QTX3"/>
<keyword evidence="1" id="KW-0472">Membrane</keyword>
<accession>W9QTX3</accession>
<dbReference type="eggNOG" id="ENOG502S3AQ">
    <property type="taxonomic scope" value="Eukaryota"/>
</dbReference>
<keyword evidence="1" id="KW-0812">Transmembrane</keyword>
<dbReference type="Proteomes" id="UP000030645">
    <property type="component" value="Unassembled WGS sequence"/>
</dbReference>
<dbReference type="STRING" id="981085.W9QTX3"/>
<name>W9QTX3_9ROSA</name>
<feature type="transmembrane region" description="Helical" evidence="1">
    <location>
        <begin position="20"/>
        <end position="41"/>
    </location>
</feature>
<keyword evidence="1" id="KW-1133">Transmembrane helix</keyword>
<keyword evidence="3" id="KW-1185">Reference proteome</keyword>
<reference evidence="3" key="1">
    <citation type="submission" date="2013-01" db="EMBL/GenBank/DDBJ databases">
        <title>Draft Genome Sequence of a Mulberry Tree, Morus notabilis C.K. Schneid.</title>
        <authorList>
            <person name="He N."/>
            <person name="Zhao S."/>
        </authorList>
    </citation>
    <scope>NUCLEOTIDE SEQUENCE</scope>
</reference>
<organism evidence="2 3">
    <name type="scientific">Morus notabilis</name>
    <dbReference type="NCBI Taxonomy" id="981085"/>
    <lineage>
        <taxon>Eukaryota</taxon>
        <taxon>Viridiplantae</taxon>
        <taxon>Streptophyta</taxon>
        <taxon>Embryophyta</taxon>
        <taxon>Tracheophyta</taxon>
        <taxon>Spermatophyta</taxon>
        <taxon>Magnoliopsida</taxon>
        <taxon>eudicotyledons</taxon>
        <taxon>Gunneridae</taxon>
        <taxon>Pentapetalae</taxon>
        <taxon>rosids</taxon>
        <taxon>fabids</taxon>
        <taxon>Rosales</taxon>
        <taxon>Moraceae</taxon>
        <taxon>Moreae</taxon>
        <taxon>Morus</taxon>
    </lineage>
</organism>
<gene>
    <name evidence="2" type="ORF">L484_017505</name>
</gene>
<evidence type="ECO:0000313" key="2">
    <source>
        <dbReference type="EMBL" id="EXB54068.1"/>
    </source>
</evidence>
<evidence type="ECO:0000256" key="1">
    <source>
        <dbReference type="SAM" id="Phobius"/>
    </source>
</evidence>
<dbReference type="PANTHER" id="PTHR33237">
    <property type="entry name" value="F2P16.13 PROTEIN-RELATED"/>
    <property type="match status" value="1"/>
</dbReference>
<sequence length="215" mass="24124">MEAVWSLEDKWKLSTKQALLLLLFSASGVLGLCVAMTAMLLRRLKSRKTTPPRKQHLIIDSGEDWPPPEDPACGWVAIKRVLMSSLRWSRASKWRPGESSAMMSTSAGSSWSRETPLPLLMEKEMMIRPDFDDYDSESPVWQRPILMGEKCELPRFSGLILYDENGHLLCDVARKGSSHKITTNQRQSKISSIGSRAQVHQALRLTAAPTGKEST</sequence>
<dbReference type="EMBL" id="KE344155">
    <property type="protein sequence ID" value="EXB54068.1"/>
    <property type="molecule type" value="Genomic_DNA"/>
</dbReference>
<proteinExistence type="predicted"/>